<sequence>MMSITFMFPYFSFAIALSTVITILIASRLLLYCHRITKAAGKASGSQYTNITMIVVESSLLYSSCSLLYLGPYIVHNPVDFTFLQIIGTVDISSARLLC</sequence>
<protein>
    <submittedName>
        <fullName evidence="1">Uncharacterized protein</fullName>
    </submittedName>
</protein>
<dbReference type="EMBL" id="MU268075">
    <property type="protein sequence ID" value="KAH7906069.1"/>
    <property type="molecule type" value="Genomic_DNA"/>
</dbReference>
<organism evidence="1 2">
    <name type="scientific">Hygrophoropsis aurantiaca</name>
    <dbReference type="NCBI Taxonomy" id="72124"/>
    <lineage>
        <taxon>Eukaryota</taxon>
        <taxon>Fungi</taxon>
        <taxon>Dikarya</taxon>
        <taxon>Basidiomycota</taxon>
        <taxon>Agaricomycotina</taxon>
        <taxon>Agaricomycetes</taxon>
        <taxon>Agaricomycetidae</taxon>
        <taxon>Boletales</taxon>
        <taxon>Coniophorineae</taxon>
        <taxon>Hygrophoropsidaceae</taxon>
        <taxon>Hygrophoropsis</taxon>
    </lineage>
</organism>
<gene>
    <name evidence="1" type="ORF">BJ138DRAFT_1163514</name>
</gene>
<evidence type="ECO:0000313" key="2">
    <source>
        <dbReference type="Proteomes" id="UP000790377"/>
    </source>
</evidence>
<name>A0ACB7ZY40_9AGAM</name>
<proteinExistence type="predicted"/>
<dbReference type="Proteomes" id="UP000790377">
    <property type="component" value="Unassembled WGS sequence"/>
</dbReference>
<accession>A0ACB7ZY40</accession>
<evidence type="ECO:0000313" key="1">
    <source>
        <dbReference type="EMBL" id="KAH7906069.1"/>
    </source>
</evidence>
<keyword evidence="2" id="KW-1185">Reference proteome</keyword>
<reference evidence="1" key="1">
    <citation type="journal article" date="2021" name="New Phytol.">
        <title>Evolutionary innovations through gain and loss of genes in the ectomycorrhizal Boletales.</title>
        <authorList>
            <person name="Wu G."/>
            <person name="Miyauchi S."/>
            <person name="Morin E."/>
            <person name="Kuo A."/>
            <person name="Drula E."/>
            <person name="Varga T."/>
            <person name="Kohler A."/>
            <person name="Feng B."/>
            <person name="Cao Y."/>
            <person name="Lipzen A."/>
            <person name="Daum C."/>
            <person name="Hundley H."/>
            <person name="Pangilinan J."/>
            <person name="Johnson J."/>
            <person name="Barry K."/>
            <person name="LaButti K."/>
            <person name="Ng V."/>
            <person name="Ahrendt S."/>
            <person name="Min B."/>
            <person name="Choi I.G."/>
            <person name="Park H."/>
            <person name="Plett J.M."/>
            <person name="Magnuson J."/>
            <person name="Spatafora J.W."/>
            <person name="Nagy L.G."/>
            <person name="Henrissat B."/>
            <person name="Grigoriev I.V."/>
            <person name="Yang Z.L."/>
            <person name="Xu J."/>
            <person name="Martin F.M."/>
        </authorList>
    </citation>
    <scope>NUCLEOTIDE SEQUENCE</scope>
    <source>
        <strain evidence="1">ATCC 28755</strain>
    </source>
</reference>
<comment type="caution">
    <text evidence="1">The sequence shown here is derived from an EMBL/GenBank/DDBJ whole genome shotgun (WGS) entry which is preliminary data.</text>
</comment>